<keyword evidence="6" id="KW-0678">Repressor</keyword>
<evidence type="ECO:0000256" key="3">
    <source>
        <dbReference type="ARBA" id="ARBA00011738"/>
    </source>
</evidence>
<dbReference type="EMBL" id="CWGJ01000001">
    <property type="protein sequence ID" value="CRX37446.1"/>
    <property type="molecule type" value="Genomic_DNA"/>
</dbReference>
<evidence type="ECO:0000256" key="4">
    <source>
        <dbReference type="ARBA" id="ARBA00022386"/>
    </source>
</evidence>
<dbReference type="PANTHER" id="PTHR33238:SF11">
    <property type="entry name" value="TRANSCRIPTIONAL REGULATOR MNTR"/>
    <property type="match status" value="1"/>
</dbReference>
<proteinExistence type="inferred from homology"/>
<keyword evidence="5" id="KW-0963">Cytoplasm</keyword>
<evidence type="ECO:0000256" key="11">
    <source>
        <dbReference type="ARBA" id="ARBA00023211"/>
    </source>
</evidence>
<evidence type="ECO:0000313" key="15">
    <source>
        <dbReference type="EMBL" id="CRX37446.1"/>
    </source>
</evidence>
<dbReference type="InterPro" id="IPR022689">
    <property type="entry name" value="Iron_dep_repressor"/>
</dbReference>
<keyword evidence="8" id="KW-0238">DNA-binding</keyword>
<dbReference type="InterPro" id="IPR036388">
    <property type="entry name" value="WH-like_DNA-bd_sf"/>
</dbReference>
<dbReference type="SUPFAM" id="SSF46785">
    <property type="entry name" value="Winged helix' DNA-binding domain"/>
    <property type="match status" value="1"/>
</dbReference>
<dbReference type="GO" id="GO:0005737">
    <property type="term" value="C:cytoplasm"/>
    <property type="evidence" value="ECO:0007669"/>
    <property type="project" value="UniProtKB-SubCell"/>
</dbReference>
<dbReference type="NCBIfam" id="NF008273">
    <property type="entry name" value="PRK11050.1"/>
    <property type="match status" value="1"/>
</dbReference>
<dbReference type="GO" id="GO:0003700">
    <property type="term" value="F:DNA-binding transcription factor activity"/>
    <property type="evidence" value="ECO:0007669"/>
    <property type="project" value="InterPro"/>
</dbReference>
<comment type="similarity">
    <text evidence="2">Belongs to the DtxR/MntR family.</text>
</comment>
<dbReference type="InterPro" id="IPR050536">
    <property type="entry name" value="DtxR_MntR_Metal-Reg"/>
</dbReference>
<dbReference type="Pfam" id="PF02742">
    <property type="entry name" value="Fe_dep_repr_C"/>
    <property type="match status" value="1"/>
</dbReference>
<dbReference type="InterPro" id="IPR036421">
    <property type="entry name" value="Fe_dep_repressor_sf"/>
</dbReference>
<keyword evidence="9" id="KW-0010">Activator</keyword>
<keyword evidence="10" id="KW-0804">Transcription</keyword>
<organism evidence="15 16">
    <name type="scientific">Estrella lausannensis</name>
    <dbReference type="NCBI Taxonomy" id="483423"/>
    <lineage>
        <taxon>Bacteria</taxon>
        <taxon>Pseudomonadati</taxon>
        <taxon>Chlamydiota</taxon>
        <taxon>Chlamydiia</taxon>
        <taxon>Parachlamydiales</taxon>
        <taxon>Candidatus Criblamydiaceae</taxon>
        <taxon>Estrella</taxon>
    </lineage>
</organism>
<evidence type="ECO:0000256" key="10">
    <source>
        <dbReference type="ARBA" id="ARBA00023163"/>
    </source>
</evidence>
<dbReference type="GO" id="GO:0046983">
    <property type="term" value="F:protein dimerization activity"/>
    <property type="evidence" value="ECO:0007669"/>
    <property type="project" value="InterPro"/>
</dbReference>
<feature type="domain" description="HTH dtxR-type" evidence="14">
    <location>
        <begin position="19"/>
        <end position="80"/>
    </location>
</feature>
<dbReference type="Pfam" id="PF01325">
    <property type="entry name" value="Fe_dep_repress"/>
    <property type="match status" value="1"/>
</dbReference>
<evidence type="ECO:0000256" key="13">
    <source>
        <dbReference type="ARBA" id="ARBA00032593"/>
    </source>
</evidence>
<dbReference type="OrthoDB" id="9791355at2"/>
<evidence type="ECO:0000256" key="1">
    <source>
        <dbReference type="ARBA" id="ARBA00004496"/>
    </source>
</evidence>
<dbReference type="AlphaFoldDB" id="A0A0H5DMR9"/>
<comment type="subunit">
    <text evidence="3">Homodimer.</text>
</comment>
<evidence type="ECO:0000256" key="5">
    <source>
        <dbReference type="ARBA" id="ARBA00022490"/>
    </source>
</evidence>
<comment type="function">
    <text evidence="12">In the presence of manganese, represses expression of mntH and mntS. Up-regulates expression of mntP.</text>
</comment>
<dbReference type="InterPro" id="IPR036390">
    <property type="entry name" value="WH_DNA-bd_sf"/>
</dbReference>
<comment type="subcellular location">
    <subcellularLocation>
        <location evidence="1">Cytoplasm</location>
    </subcellularLocation>
</comment>
<evidence type="ECO:0000259" key="14">
    <source>
        <dbReference type="PROSITE" id="PS50944"/>
    </source>
</evidence>
<dbReference type="SMART" id="SM00529">
    <property type="entry name" value="HTH_DTXR"/>
    <property type="match status" value="1"/>
</dbReference>
<evidence type="ECO:0000256" key="7">
    <source>
        <dbReference type="ARBA" id="ARBA00023015"/>
    </source>
</evidence>
<keyword evidence="11" id="KW-0464">Manganese</keyword>
<evidence type="ECO:0000256" key="9">
    <source>
        <dbReference type="ARBA" id="ARBA00023159"/>
    </source>
</evidence>
<dbReference type="Gene3D" id="1.10.60.10">
    <property type="entry name" value="Iron dependent repressor, metal binding and dimerisation domain"/>
    <property type="match status" value="1"/>
</dbReference>
<dbReference type="GO" id="GO:0046914">
    <property type="term" value="F:transition metal ion binding"/>
    <property type="evidence" value="ECO:0007669"/>
    <property type="project" value="InterPro"/>
</dbReference>
<dbReference type="Gene3D" id="1.10.10.10">
    <property type="entry name" value="Winged helix-like DNA-binding domain superfamily/Winged helix DNA-binding domain"/>
    <property type="match status" value="1"/>
</dbReference>
<protein>
    <recommendedName>
        <fullName evidence="4">Transcriptional regulator MntR</fullName>
    </recommendedName>
    <alternativeName>
        <fullName evidence="13">Manganese transport regulator</fullName>
    </alternativeName>
</protein>
<dbReference type="InterPro" id="IPR022687">
    <property type="entry name" value="HTH_DTXR"/>
</dbReference>
<evidence type="ECO:0000313" key="16">
    <source>
        <dbReference type="Proteomes" id="UP000220251"/>
    </source>
</evidence>
<dbReference type="InterPro" id="IPR001367">
    <property type="entry name" value="Fe_dep_repressor"/>
</dbReference>
<dbReference type="PANTHER" id="PTHR33238">
    <property type="entry name" value="IRON (METAL) DEPENDENT REPRESSOR, DTXR FAMILY"/>
    <property type="match status" value="1"/>
</dbReference>
<sequence length="148" mass="17035">MKKKQSRAKAFIETRKQHLAEIAEDYVEIVFDLIEQKGEARTCDIAKQLGVSHVTVIRTVKRLESKGLFQTESHKPVRLTEKGLELASFSKKKHEFLLQYLLLLGVPEEIARIDVEGMEHHISEETLKAFQTHFQKIQGCLLPPQTQK</sequence>
<evidence type="ECO:0000256" key="6">
    <source>
        <dbReference type="ARBA" id="ARBA00022491"/>
    </source>
</evidence>
<dbReference type="Proteomes" id="UP000220251">
    <property type="component" value="Unassembled WGS sequence"/>
</dbReference>
<dbReference type="GO" id="GO:0003677">
    <property type="term" value="F:DNA binding"/>
    <property type="evidence" value="ECO:0007669"/>
    <property type="project" value="UniProtKB-KW"/>
</dbReference>
<reference evidence="16" key="1">
    <citation type="submission" date="2015-06" db="EMBL/GenBank/DDBJ databases">
        <authorList>
            <person name="Bertelli C."/>
        </authorList>
    </citation>
    <scope>NUCLEOTIDE SEQUENCE [LARGE SCALE GENOMIC DNA]</scope>
    <source>
        <strain evidence="16">CRIB-30</strain>
    </source>
</reference>
<dbReference type="RefSeq" id="WP_098037300.1">
    <property type="nucleotide sequence ID" value="NZ_CWGJ01000001.1"/>
</dbReference>
<dbReference type="PROSITE" id="PS50944">
    <property type="entry name" value="HTH_DTXR"/>
    <property type="match status" value="1"/>
</dbReference>
<keyword evidence="16" id="KW-1185">Reference proteome</keyword>
<evidence type="ECO:0000256" key="2">
    <source>
        <dbReference type="ARBA" id="ARBA00007871"/>
    </source>
</evidence>
<evidence type="ECO:0000256" key="12">
    <source>
        <dbReference type="ARBA" id="ARBA00025185"/>
    </source>
</evidence>
<name>A0A0H5DMR9_9BACT</name>
<evidence type="ECO:0000256" key="8">
    <source>
        <dbReference type="ARBA" id="ARBA00023125"/>
    </source>
</evidence>
<gene>
    <name evidence="15" type="ORF">ELAC_0083</name>
</gene>
<keyword evidence="7" id="KW-0805">Transcription regulation</keyword>
<accession>A0A0H5DMR9</accession>